<dbReference type="VEuPathDB" id="TriTrypDB:LmxM.31.2760"/>
<dbReference type="OMA" id="SECHAML"/>
<dbReference type="Proteomes" id="UP000007259">
    <property type="component" value="Chromosome 31"/>
</dbReference>
<dbReference type="GeneID" id="13453716"/>
<protein>
    <submittedName>
        <fullName evidence="2">Uncharacterized protein</fullName>
    </submittedName>
</protein>
<feature type="compositionally biased region" description="Low complexity" evidence="1">
    <location>
        <begin position="794"/>
        <end position="812"/>
    </location>
</feature>
<feature type="region of interest" description="Disordered" evidence="1">
    <location>
        <begin position="1"/>
        <end position="48"/>
    </location>
</feature>
<dbReference type="KEGG" id="lmi:LMXM_31_2760"/>
<feature type="region of interest" description="Disordered" evidence="1">
    <location>
        <begin position="66"/>
        <end position="203"/>
    </location>
</feature>
<dbReference type="RefSeq" id="XP_003878123.1">
    <property type="nucleotide sequence ID" value="XM_003878074.1"/>
</dbReference>
<feature type="compositionally biased region" description="Polar residues" evidence="1">
    <location>
        <begin position="599"/>
        <end position="609"/>
    </location>
</feature>
<accession>E9B355</accession>
<feature type="compositionally biased region" description="Low complexity" evidence="1">
    <location>
        <begin position="185"/>
        <end position="203"/>
    </location>
</feature>
<feature type="compositionally biased region" description="Low complexity" evidence="1">
    <location>
        <begin position="563"/>
        <end position="583"/>
    </location>
</feature>
<gene>
    <name evidence="2" type="ORF">LMXM_31_2760</name>
</gene>
<keyword evidence="3" id="KW-1185">Reference proteome</keyword>
<dbReference type="PhylomeDB" id="E9B355"/>
<feature type="compositionally biased region" description="Polar residues" evidence="1">
    <location>
        <begin position="819"/>
        <end position="830"/>
    </location>
</feature>
<dbReference type="EMBL" id="FR799584">
    <property type="protein sequence ID" value="CBZ29671.1"/>
    <property type="molecule type" value="Genomic_DNA"/>
</dbReference>
<reference evidence="2 3" key="1">
    <citation type="journal article" date="2011" name="Genome Res.">
        <title>Chromosome and gene copy number variation allow major structural change between species and strains of Leishmania.</title>
        <authorList>
            <person name="Rogers M.B."/>
            <person name="Hilley J.D."/>
            <person name="Dickens N.J."/>
            <person name="Wilkes J."/>
            <person name="Bates P.A."/>
            <person name="Depledge D.P."/>
            <person name="Harris D."/>
            <person name="Her Y."/>
            <person name="Herzyk P."/>
            <person name="Imamura H."/>
            <person name="Otto T.D."/>
            <person name="Sanders M."/>
            <person name="Seeger K."/>
            <person name="Dujardin J.C."/>
            <person name="Berriman M."/>
            <person name="Smith D.F."/>
            <person name="Hertz-Fowler C."/>
            <person name="Mottram J.C."/>
        </authorList>
    </citation>
    <scope>NUCLEOTIDE SEQUENCE [LARGE SCALE GENOMIC DNA]</scope>
    <source>
        <strain evidence="2 3">MHOM/GT/2001/U1103</strain>
    </source>
</reference>
<sequence length="871" mass="92481">MSRPSALRKPLLYTPASSTGRPASSPRRRQRQPLQTRGSASTIADSPRRLISYYLSKAAYNTHVEENGGDGVASATASEGDDAVDEQTKRADDDHGTVEHELQTPPSCSSDPLRSPSFWGMQRNTGTTVTGSPPSPRCRPSAAVVPSTSGTLNTSTTIQQAERSNGLSERWTLAELRTPPPPAPTATLPQSAAPSSLPATPTSPVSQLVVYPEEQRRVFEAQVMQQVEALLQAQQSECRAELEAYRVTAAEAQATLQAVEAFLGEKISDMQRSNSGKVGGINTGVNDRCDDCVSGGRPSPTPEALWPPSLALSVDALALDMSRVAAAATTPATEKLLDGIMSIQDGQHVPTVLRRVVEQLYHDLARALAPAAMNFVNQQQQQVLHEEWTAAAMKTRASAAHATRNDAPCDADELLRTQAEVAALQEEVHALRRTLRSRDSGVASNDASSTSGLAPSKFSIMASNAPMHTSQEDLVYALQNRLLSECHAMLTRSRHEALLLRRSLEEEKRQHFLTRLRLLKPTHPLAPHRASADASTAAAASGHARPYNGPASLKVDIGGSGGVDVSPRSHSGSGSSPVMHGSSATRSPTPSIPDAGGSPHSQAHATARQSVGPLLSAAHQAAPHRWTPVRSPFPLASDSGGTVEHDGDGDAGDAAPAEQPPALRHMSSPSSQPISTGPSRTAPRTAASLQTAMRVADEVLRTTAPATYTAREPAHPYYREEGGGVTGSWQHSRGSRDVSGAPQENDGGALSSRQRGERLGQPLRPWGHSVSFLNSSDSFKEEVRRTAPPLMSESPTRVSSRGGPSRSSSTRVVGRHDSNTSTGMDPMSSSTLAVSWDGFAAAEAAPAPPSDAYERRVWNKAVELLSRYSIA</sequence>
<feature type="compositionally biased region" description="Low complexity" evidence="1">
    <location>
        <begin position="532"/>
        <end position="544"/>
    </location>
</feature>
<dbReference type="OrthoDB" id="266523at2759"/>
<evidence type="ECO:0000313" key="2">
    <source>
        <dbReference type="EMBL" id="CBZ29671.1"/>
    </source>
</evidence>
<proteinExistence type="predicted"/>
<feature type="compositionally biased region" description="Basic and acidic residues" evidence="1">
    <location>
        <begin position="712"/>
        <end position="722"/>
    </location>
</feature>
<dbReference type="AlphaFoldDB" id="E9B355"/>
<feature type="region of interest" description="Disordered" evidence="1">
    <location>
        <begin position="704"/>
        <end position="830"/>
    </location>
</feature>
<feature type="compositionally biased region" description="Polar residues" evidence="1">
    <location>
        <begin position="667"/>
        <end position="679"/>
    </location>
</feature>
<feature type="region of interest" description="Disordered" evidence="1">
    <location>
        <begin position="524"/>
        <end position="688"/>
    </location>
</feature>
<evidence type="ECO:0000256" key="1">
    <source>
        <dbReference type="SAM" id="MobiDB-lite"/>
    </source>
</evidence>
<organism evidence="2 3">
    <name type="scientific">Leishmania mexicana (strain MHOM/GT/2001/U1103)</name>
    <dbReference type="NCBI Taxonomy" id="929439"/>
    <lineage>
        <taxon>Eukaryota</taxon>
        <taxon>Discoba</taxon>
        <taxon>Euglenozoa</taxon>
        <taxon>Kinetoplastea</taxon>
        <taxon>Metakinetoplastina</taxon>
        <taxon>Trypanosomatida</taxon>
        <taxon>Trypanosomatidae</taxon>
        <taxon>Leishmaniinae</taxon>
        <taxon>Leishmania</taxon>
    </lineage>
</organism>
<name>E9B355_LEIMU</name>
<feature type="compositionally biased region" description="Polar residues" evidence="1">
    <location>
        <begin position="146"/>
        <end position="167"/>
    </location>
</feature>
<evidence type="ECO:0000313" key="3">
    <source>
        <dbReference type="Proteomes" id="UP000007259"/>
    </source>
</evidence>
<feature type="compositionally biased region" description="Basic and acidic residues" evidence="1">
    <location>
        <begin position="86"/>
        <end position="102"/>
    </location>
</feature>